<name>A0A0E9WC62_ANGAN</name>
<sequence length="28" mass="2822">MQGQSTVAIGGHSTACTNNAMLTSLTVQ</sequence>
<accession>A0A0E9WC62</accession>
<reference evidence="1" key="1">
    <citation type="submission" date="2014-11" db="EMBL/GenBank/DDBJ databases">
        <authorList>
            <person name="Amaro Gonzalez C."/>
        </authorList>
    </citation>
    <scope>NUCLEOTIDE SEQUENCE</scope>
</reference>
<dbReference type="EMBL" id="GBXM01021412">
    <property type="protein sequence ID" value="JAH87165.1"/>
    <property type="molecule type" value="Transcribed_RNA"/>
</dbReference>
<dbReference type="AlphaFoldDB" id="A0A0E9WC62"/>
<organism evidence="1">
    <name type="scientific">Anguilla anguilla</name>
    <name type="common">European freshwater eel</name>
    <name type="synonym">Muraena anguilla</name>
    <dbReference type="NCBI Taxonomy" id="7936"/>
    <lineage>
        <taxon>Eukaryota</taxon>
        <taxon>Metazoa</taxon>
        <taxon>Chordata</taxon>
        <taxon>Craniata</taxon>
        <taxon>Vertebrata</taxon>
        <taxon>Euteleostomi</taxon>
        <taxon>Actinopterygii</taxon>
        <taxon>Neopterygii</taxon>
        <taxon>Teleostei</taxon>
        <taxon>Anguilliformes</taxon>
        <taxon>Anguillidae</taxon>
        <taxon>Anguilla</taxon>
    </lineage>
</organism>
<reference evidence="1" key="2">
    <citation type="journal article" date="2015" name="Fish Shellfish Immunol.">
        <title>Early steps in the European eel (Anguilla anguilla)-Vibrio vulnificus interaction in the gills: Role of the RtxA13 toxin.</title>
        <authorList>
            <person name="Callol A."/>
            <person name="Pajuelo D."/>
            <person name="Ebbesson L."/>
            <person name="Teles M."/>
            <person name="MacKenzie S."/>
            <person name="Amaro C."/>
        </authorList>
    </citation>
    <scope>NUCLEOTIDE SEQUENCE</scope>
</reference>
<evidence type="ECO:0000313" key="1">
    <source>
        <dbReference type="EMBL" id="JAH87165.1"/>
    </source>
</evidence>
<proteinExistence type="predicted"/>
<protein>
    <submittedName>
        <fullName evidence="1">Uncharacterized protein</fullName>
    </submittedName>
</protein>